<feature type="region of interest" description="Disordered" evidence="1">
    <location>
        <begin position="1"/>
        <end position="47"/>
    </location>
</feature>
<protein>
    <submittedName>
        <fullName evidence="2">Uncharacterized protein</fullName>
    </submittedName>
</protein>
<keyword evidence="3" id="KW-1185">Reference proteome</keyword>
<accession>A0ABP6SME0</accession>
<dbReference type="Gene3D" id="3.90.180.10">
    <property type="entry name" value="Medium-chain alcohol dehydrogenases, catalytic domain"/>
    <property type="match status" value="1"/>
</dbReference>
<reference evidence="3" key="1">
    <citation type="journal article" date="2019" name="Int. J. Syst. Evol. Microbiol.">
        <title>The Global Catalogue of Microorganisms (GCM) 10K type strain sequencing project: providing services to taxonomists for standard genome sequencing and annotation.</title>
        <authorList>
            <consortium name="The Broad Institute Genomics Platform"/>
            <consortium name="The Broad Institute Genome Sequencing Center for Infectious Disease"/>
            <person name="Wu L."/>
            <person name="Ma J."/>
        </authorList>
    </citation>
    <scope>NUCLEOTIDE SEQUENCE [LARGE SCALE GENOMIC DNA]</scope>
    <source>
        <strain evidence="3">JCM 9651</strain>
    </source>
</reference>
<comment type="caution">
    <text evidence="2">The sequence shown here is derived from an EMBL/GenBank/DDBJ whole genome shotgun (WGS) entry which is preliminary data.</text>
</comment>
<dbReference type="EMBL" id="BAAAYL010000001">
    <property type="protein sequence ID" value="GAA3379361.1"/>
    <property type="molecule type" value="Genomic_DNA"/>
</dbReference>
<gene>
    <name evidence="2" type="ORF">GCM10020367_62570</name>
</gene>
<organism evidence="2 3">
    <name type="scientific">Streptomyces sannanensis</name>
    <dbReference type="NCBI Taxonomy" id="285536"/>
    <lineage>
        <taxon>Bacteria</taxon>
        <taxon>Bacillati</taxon>
        <taxon>Actinomycetota</taxon>
        <taxon>Actinomycetes</taxon>
        <taxon>Kitasatosporales</taxon>
        <taxon>Streptomycetaceae</taxon>
        <taxon>Streptomyces</taxon>
    </lineage>
</organism>
<evidence type="ECO:0000313" key="3">
    <source>
        <dbReference type="Proteomes" id="UP001499990"/>
    </source>
</evidence>
<dbReference type="Proteomes" id="UP001499990">
    <property type="component" value="Unassembled WGS sequence"/>
</dbReference>
<evidence type="ECO:0000256" key="1">
    <source>
        <dbReference type="SAM" id="MobiDB-lite"/>
    </source>
</evidence>
<sequence>MLYATEGIGPVQSTAARPSCARPTRSTPHPASGTGTAPSERGEHVGPQRLLLGRSRHLFGPNITLTGGPAPVRTYIDELLPDVLDRKVEPGRVFDRTIGLEEVPDGYRAMDQREALKVLVRS</sequence>
<feature type="compositionally biased region" description="Polar residues" evidence="1">
    <location>
        <begin position="24"/>
        <end position="37"/>
    </location>
</feature>
<evidence type="ECO:0000313" key="2">
    <source>
        <dbReference type="EMBL" id="GAA3379361.1"/>
    </source>
</evidence>
<name>A0ABP6SME0_9ACTN</name>
<proteinExistence type="predicted"/>
<dbReference type="Gene3D" id="3.40.50.720">
    <property type="entry name" value="NAD(P)-binding Rossmann-like Domain"/>
    <property type="match status" value="1"/>
</dbReference>